<dbReference type="InterPro" id="IPR051876">
    <property type="entry name" value="ODA-DC/CCD"/>
</dbReference>
<feature type="compositionally biased region" description="Acidic residues" evidence="3">
    <location>
        <begin position="525"/>
        <end position="538"/>
    </location>
</feature>
<evidence type="ECO:0000313" key="5">
    <source>
        <dbReference type="EMBL" id="CAB3976558.1"/>
    </source>
</evidence>
<keyword evidence="6" id="KW-1185">Reference proteome</keyword>
<feature type="coiled-coil region" evidence="2">
    <location>
        <begin position="220"/>
        <end position="279"/>
    </location>
</feature>
<proteinExistence type="predicted"/>
<dbReference type="AlphaFoldDB" id="A0A6S7FCC0"/>
<dbReference type="Proteomes" id="UP001152795">
    <property type="component" value="Unassembled WGS sequence"/>
</dbReference>
<feature type="region of interest" description="Disordered" evidence="3">
    <location>
        <begin position="514"/>
        <end position="585"/>
    </location>
</feature>
<keyword evidence="1 2" id="KW-0175">Coiled coil</keyword>
<dbReference type="InterPro" id="IPR049258">
    <property type="entry name" value="ODAD1_CC"/>
</dbReference>
<dbReference type="PANTHER" id="PTHR21694:SF18">
    <property type="entry name" value="COILED-COIL DOMAIN-CONTAINING PROTEIN 63"/>
    <property type="match status" value="1"/>
</dbReference>
<comment type="caution">
    <text evidence="5">The sequence shown here is derived from an EMBL/GenBank/DDBJ whole genome shotgun (WGS) entry which is preliminary data.</text>
</comment>
<dbReference type="EMBL" id="CACRXK020000001">
    <property type="protein sequence ID" value="CAB3976558.1"/>
    <property type="molecule type" value="Genomic_DNA"/>
</dbReference>
<evidence type="ECO:0000256" key="1">
    <source>
        <dbReference type="ARBA" id="ARBA00023054"/>
    </source>
</evidence>
<accession>A0A6S7FCC0</accession>
<feature type="coiled-coil region" evidence="2">
    <location>
        <begin position="72"/>
        <end position="160"/>
    </location>
</feature>
<dbReference type="PANTHER" id="PTHR21694">
    <property type="entry name" value="COILED-COIL DOMAIN-CONTAINING PROTEIN 63"/>
    <property type="match status" value="1"/>
</dbReference>
<dbReference type="Pfam" id="PF21773">
    <property type="entry name" value="ODAD1_CC"/>
    <property type="match status" value="1"/>
</dbReference>
<feature type="region of interest" description="Disordered" evidence="3">
    <location>
        <begin position="303"/>
        <end position="323"/>
    </location>
</feature>
<evidence type="ECO:0000256" key="2">
    <source>
        <dbReference type="SAM" id="Coils"/>
    </source>
</evidence>
<evidence type="ECO:0000313" key="6">
    <source>
        <dbReference type="Proteomes" id="UP001152795"/>
    </source>
</evidence>
<evidence type="ECO:0000259" key="4">
    <source>
        <dbReference type="Pfam" id="PF21773"/>
    </source>
</evidence>
<organism evidence="5 6">
    <name type="scientific">Paramuricea clavata</name>
    <name type="common">Red gorgonian</name>
    <name type="synonym">Violescent sea-whip</name>
    <dbReference type="NCBI Taxonomy" id="317549"/>
    <lineage>
        <taxon>Eukaryota</taxon>
        <taxon>Metazoa</taxon>
        <taxon>Cnidaria</taxon>
        <taxon>Anthozoa</taxon>
        <taxon>Octocorallia</taxon>
        <taxon>Malacalcyonacea</taxon>
        <taxon>Plexauridae</taxon>
        <taxon>Paramuricea</taxon>
    </lineage>
</organism>
<reference evidence="5" key="1">
    <citation type="submission" date="2020-04" db="EMBL/GenBank/DDBJ databases">
        <authorList>
            <person name="Alioto T."/>
            <person name="Alioto T."/>
            <person name="Gomez Garrido J."/>
        </authorList>
    </citation>
    <scope>NUCLEOTIDE SEQUENCE</scope>
    <source>
        <strain evidence="5">A484AB</strain>
    </source>
</reference>
<evidence type="ECO:0000256" key="3">
    <source>
        <dbReference type="SAM" id="MobiDB-lite"/>
    </source>
</evidence>
<feature type="coiled-coil region" evidence="2">
    <location>
        <begin position="365"/>
        <end position="424"/>
    </location>
</feature>
<sequence>MAAVFCPPVNVRNPKENSRVLFIILQRLIKMHRIQSRHSVMSDIEMDGLAEQELEKLQRQYRVMDGDRRAYCEESQNVIRKQQDQIAQLDQEIRELQKELGLAGSKQNYQKDNKNTDSLVKLLEKQNTLKTQYDEEKKLMQDLNRQIKQMEQSKSRERQTMGGTNMQHQVQVQLGKQIRVMENRLDKKTTQFNNFLAKNAKLRDEIDHARKVRTIFGGEYRKLEGNLAELKKEMGEIIETSSAAYDARDEAQSKMIALKEKADKDLLQYNMELKELIRIIDHDRKLKEFMRVKGEERADLADKELGMKQRKKETERDKGDREETVESYEEAFEKLKEATEIEDIDLLVSKFIEVEDKNFALFNYVNELNNDIEILQEQISMVQDDIDTFKSEGVDVEEERKAILRKLEDDLNKASKTCEEYDDAYKGTHKIIEQLKDGVDSLFKKINCDKSAISDMLGGVAGVTEGNMMQYLGIIEQRTNELLQTSAYKNAKETERTDLGPVGLLGGGPQIAAGSVAIVPPTTGDDYETDGSTEESEDECRPMTAQELKSKIMKSINRREAQPKKSSPPLSARSDEKGISKRKKK</sequence>
<protein>
    <recommendedName>
        <fullName evidence="4">ODAD1 central coiled coil region domain-containing protein</fullName>
    </recommendedName>
</protein>
<gene>
    <name evidence="5" type="ORF">PACLA_8A012611</name>
</gene>
<feature type="domain" description="ODAD1 central coiled coil region" evidence="4">
    <location>
        <begin position="176"/>
        <end position="458"/>
    </location>
</feature>
<name>A0A6S7FCC0_PARCT</name>
<dbReference type="OrthoDB" id="6766775at2759"/>